<name>A0A223D3Q1_9BACL</name>
<keyword evidence="6 11" id="KW-1133">Transmembrane helix</keyword>
<dbReference type="Gene3D" id="6.10.340.10">
    <property type="match status" value="1"/>
</dbReference>
<evidence type="ECO:0000256" key="4">
    <source>
        <dbReference type="ARBA" id="ARBA00022500"/>
    </source>
</evidence>
<dbReference type="KEGG" id="tab:CIG75_15735"/>
<accession>A0A223D3Q1</accession>
<dbReference type="GO" id="GO:0006935">
    <property type="term" value="P:chemotaxis"/>
    <property type="evidence" value="ECO:0007669"/>
    <property type="project" value="UniProtKB-KW"/>
</dbReference>
<protein>
    <recommendedName>
        <fullName evidence="16">Methyl-accepting chemotaxis protein</fullName>
    </recommendedName>
</protein>
<feature type="transmembrane region" description="Helical" evidence="11">
    <location>
        <begin position="183"/>
        <end position="202"/>
    </location>
</feature>
<dbReference type="GO" id="GO:0005886">
    <property type="term" value="C:plasma membrane"/>
    <property type="evidence" value="ECO:0007669"/>
    <property type="project" value="UniProtKB-SubCell"/>
</dbReference>
<dbReference type="InterPro" id="IPR004090">
    <property type="entry name" value="Chemotax_Me-accpt_rcpt"/>
</dbReference>
<evidence type="ECO:0000313" key="15">
    <source>
        <dbReference type="Proteomes" id="UP000214688"/>
    </source>
</evidence>
<dbReference type="GO" id="GO:0007165">
    <property type="term" value="P:signal transduction"/>
    <property type="evidence" value="ECO:0007669"/>
    <property type="project" value="UniProtKB-KW"/>
</dbReference>
<evidence type="ECO:0000313" key="14">
    <source>
        <dbReference type="EMBL" id="ASS76249.1"/>
    </source>
</evidence>
<evidence type="ECO:0000256" key="7">
    <source>
        <dbReference type="ARBA" id="ARBA00023136"/>
    </source>
</evidence>
<dbReference type="Proteomes" id="UP000214688">
    <property type="component" value="Chromosome"/>
</dbReference>
<dbReference type="PANTHER" id="PTHR32089">
    <property type="entry name" value="METHYL-ACCEPTING CHEMOTAXIS PROTEIN MCPB"/>
    <property type="match status" value="1"/>
</dbReference>
<dbReference type="CDD" id="cd06225">
    <property type="entry name" value="HAMP"/>
    <property type="match status" value="1"/>
</dbReference>
<comment type="subcellular location">
    <subcellularLocation>
        <location evidence="1">Cell membrane</location>
        <topology evidence="1">Multi-pass membrane protein</topology>
    </subcellularLocation>
</comment>
<dbReference type="EMBL" id="CP022657">
    <property type="protein sequence ID" value="ASS76249.1"/>
    <property type="molecule type" value="Genomic_DNA"/>
</dbReference>
<evidence type="ECO:0000259" key="12">
    <source>
        <dbReference type="PROSITE" id="PS50111"/>
    </source>
</evidence>
<keyword evidence="15" id="KW-1185">Reference proteome</keyword>
<dbReference type="InterPro" id="IPR004089">
    <property type="entry name" value="MCPsignal_dom"/>
</dbReference>
<keyword evidence="5 11" id="KW-0812">Transmembrane</keyword>
<evidence type="ECO:0000259" key="13">
    <source>
        <dbReference type="PROSITE" id="PS50885"/>
    </source>
</evidence>
<gene>
    <name evidence="14" type="ORF">CIG75_15735</name>
</gene>
<feature type="domain" description="Methyl-accepting transducer" evidence="12">
    <location>
        <begin position="275"/>
        <end position="511"/>
    </location>
</feature>
<dbReference type="SMART" id="SM00283">
    <property type="entry name" value="MA"/>
    <property type="match status" value="1"/>
</dbReference>
<dbReference type="InterPro" id="IPR029151">
    <property type="entry name" value="Sensor-like_sf"/>
</dbReference>
<keyword evidence="7 11" id="KW-0472">Membrane</keyword>
<evidence type="ECO:0000256" key="9">
    <source>
        <dbReference type="ARBA" id="ARBA00029447"/>
    </source>
</evidence>
<keyword evidence="4" id="KW-0145">Chemotaxis</keyword>
<evidence type="ECO:0000256" key="5">
    <source>
        <dbReference type="ARBA" id="ARBA00022692"/>
    </source>
</evidence>
<evidence type="ECO:0000256" key="10">
    <source>
        <dbReference type="PROSITE-ProRule" id="PRU00284"/>
    </source>
</evidence>
<dbReference type="OrthoDB" id="2379189at2"/>
<reference evidence="14 15" key="1">
    <citation type="journal article" date="2015" name="Int. J. Syst. Evol. Microbiol.">
        <title>Tumebacillus algifaecis sp. nov., isolated from decomposing algal scum.</title>
        <authorList>
            <person name="Wu Y.F."/>
            <person name="Zhang B."/>
            <person name="Xing P."/>
            <person name="Wu Q.L."/>
            <person name="Liu S.J."/>
        </authorList>
    </citation>
    <scope>NUCLEOTIDE SEQUENCE [LARGE SCALE GENOMIC DNA]</scope>
    <source>
        <strain evidence="14 15">THMBR28</strain>
    </source>
</reference>
<keyword evidence="8 10" id="KW-0807">Transducer</keyword>
<dbReference type="SUPFAM" id="SSF103190">
    <property type="entry name" value="Sensory domain-like"/>
    <property type="match status" value="1"/>
</dbReference>
<evidence type="ECO:0008006" key="16">
    <source>
        <dbReference type="Google" id="ProtNLM"/>
    </source>
</evidence>
<dbReference type="InterPro" id="IPR033463">
    <property type="entry name" value="sCache_3"/>
</dbReference>
<dbReference type="Pfam" id="PF17202">
    <property type="entry name" value="sCache_3_3"/>
    <property type="match status" value="1"/>
</dbReference>
<keyword evidence="3" id="KW-0488">Methylation</keyword>
<dbReference type="InterPro" id="IPR003660">
    <property type="entry name" value="HAMP_dom"/>
</dbReference>
<feature type="domain" description="HAMP" evidence="13">
    <location>
        <begin position="203"/>
        <end position="256"/>
    </location>
</feature>
<dbReference type="SMART" id="SM00304">
    <property type="entry name" value="HAMP"/>
    <property type="match status" value="1"/>
</dbReference>
<evidence type="ECO:0000256" key="6">
    <source>
        <dbReference type="ARBA" id="ARBA00022989"/>
    </source>
</evidence>
<dbReference type="GO" id="GO:0004888">
    <property type="term" value="F:transmembrane signaling receptor activity"/>
    <property type="evidence" value="ECO:0007669"/>
    <property type="project" value="InterPro"/>
</dbReference>
<evidence type="ECO:0000256" key="1">
    <source>
        <dbReference type="ARBA" id="ARBA00004651"/>
    </source>
</evidence>
<evidence type="ECO:0000256" key="3">
    <source>
        <dbReference type="ARBA" id="ARBA00022481"/>
    </source>
</evidence>
<dbReference type="CDD" id="cd11386">
    <property type="entry name" value="MCP_signal"/>
    <property type="match status" value="1"/>
</dbReference>
<proteinExistence type="inferred from homology"/>
<keyword evidence="2" id="KW-1003">Cell membrane</keyword>
<dbReference type="Pfam" id="PF00672">
    <property type="entry name" value="HAMP"/>
    <property type="match status" value="1"/>
</dbReference>
<dbReference type="PROSITE" id="PS50111">
    <property type="entry name" value="CHEMOTAXIS_TRANSDUC_2"/>
    <property type="match status" value="1"/>
</dbReference>
<sequence length="561" mass="60106">MKLKAKIVLLFSLVIILGTAAMGTFATYTLNSKIKEAAVHKLTSDLEISKALIESKYPGDWSVQGDKLYKGSTLINDNTELVDMVGDLTGDTVTVFLGDKRVTTNVKKDDGARAVGTTVSDIVAETTLKNGQIYLGEATVVNTLSQTAYEPIKDKSGSIIGIYYVGVPNSVYDEIVIRFMDQVIIFGISGLLVAIIASYLVAHYNARPLYKLTQVAYQVASGDLRVEKLTVNRKDELGDLSRSVNSMVDNLHELIGSVSDTAVQVAASSEELSASTEQAAISTEQVTETIQTVAAGAESQLQRTQESEMAIEGMTMGIQSIAETSVAVAEASLQSAMEAEQGNESIQQAVQQMAMIVETVNEYASGMKVLEQRSQEIGAIVEVITGIAAQTNLLALNAAIEAARAGEHGKGFAVVADEVRKLAEQSGQSAGQIENLIQAIQAETTRSIDSMDKVMREVQSGTEVVHVAGSAFHHILESARQVAEQVQEMTASSQEMSASSQEVAQSVEEVTRIANDSASNAKMVAASSEEQLAVIEEISRSSESLSEMAQELQEKIKKFQV</sequence>
<dbReference type="AlphaFoldDB" id="A0A223D3Q1"/>
<evidence type="ECO:0000256" key="2">
    <source>
        <dbReference type="ARBA" id="ARBA00022475"/>
    </source>
</evidence>
<dbReference type="RefSeq" id="WP_094237482.1">
    <property type="nucleotide sequence ID" value="NZ_CP022657.1"/>
</dbReference>
<dbReference type="PANTHER" id="PTHR32089:SF114">
    <property type="entry name" value="METHYL-ACCEPTING CHEMOTAXIS PROTEIN MCPB"/>
    <property type="match status" value="1"/>
</dbReference>
<dbReference type="PRINTS" id="PR00260">
    <property type="entry name" value="CHEMTRNSDUCR"/>
</dbReference>
<dbReference type="SUPFAM" id="SSF58104">
    <property type="entry name" value="Methyl-accepting chemotaxis protein (MCP) signaling domain"/>
    <property type="match status" value="1"/>
</dbReference>
<dbReference type="PROSITE" id="PS50885">
    <property type="entry name" value="HAMP"/>
    <property type="match status" value="1"/>
</dbReference>
<dbReference type="Pfam" id="PF00015">
    <property type="entry name" value="MCPsignal"/>
    <property type="match status" value="1"/>
</dbReference>
<organism evidence="14 15">
    <name type="scientific">Tumebacillus algifaecis</name>
    <dbReference type="NCBI Taxonomy" id="1214604"/>
    <lineage>
        <taxon>Bacteria</taxon>
        <taxon>Bacillati</taxon>
        <taxon>Bacillota</taxon>
        <taxon>Bacilli</taxon>
        <taxon>Bacillales</taxon>
        <taxon>Alicyclobacillaceae</taxon>
        <taxon>Tumebacillus</taxon>
    </lineage>
</organism>
<evidence type="ECO:0000256" key="11">
    <source>
        <dbReference type="SAM" id="Phobius"/>
    </source>
</evidence>
<dbReference type="Gene3D" id="1.10.287.950">
    <property type="entry name" value="Methyl-accepting chemotaxis protein"/>
    <property type="match status" value="1"/>
</dbReference>
<evidence type="ECO:0000256" key="8">
    <source>
        <dbReference type="ARBA" id="ARBA00023224"/>
    </source>
</evidence>
<comment type="similarity">
    <text evidence="9">Belongs to the methyl-accepting chemotaxis (MCP) protein family.</text>
</comment>